<keyword evidence="1" id="KW-0472">Membrane</keyword>
<feature type="transmembrane region" description="Helical" evidence="1">
    <location>
        <begin position="229"/>
        <end position="250"/>
    </location>
</feature>
<reference evidence="2" key="1">
    <citation type="submission" date="2018-05" db="EMBL/GenBank/DDBJ databases">
        <authorList>
            <person name="Lanie J.A."/>
            <person name="Ng W.-L."/>
            <person name="Kazmierczak K.M."/>
            <person name="Andrzejewski T.M."/>
            <person name="Davidsen T.M."/>
            <person name="Wayne K.J."/>
            <person name="Tettelin H."/>
            <person name="Glass J.I."/>
            <person name="Rusch D."/>
            <person name="Podicherti R."/>
            <person name="Tsui H.-C.T."/>
            <person name="Winkler M.E."/>
        </authorList>
    </citation>
    <scope>NUCLEOTIDE SEQUENCE</scope>
</reference>
<feature type="transmembrane region" description="Helical" evidence="1">
    <location>
        <begin position="288"/>
        <end position="309"/>
    </location>
</feature>
<feature type="transmembrane region" description="Helical" evidence="1">
    <location>
        <begin position="120"/>
        <end position="138"/>
    </location>
</feature>
<feature type="transmembrane region" description="Helical" evidence="1">
    <location>
        <begin position="44"/>
        <end position="64"/>
    </location>
</feature>
<keyword evidence="1" id="KW-0812">Transmembrane</keyword>
<feature type="transmembrane region" description="Helical" evidence="1">
    <location>
        <begin position="95"/>
        <end position="114"/>
    </location>
</feature>
<proteinExistence type="predicted"/>
<evidence type="ECO:0000256" key="1">
    <source>
        <dbReference type="SAM" id="Phobius"/>
    </source>
</evidence>
<organism evidence="2">
    <name type="scientific">marine metagenome</name>
    <dbReference type="NCBI Taxonomy" id="408172"/>
    <lineage>
        <taxon>unclassified sequences</taxon>
        <taxon>metagenomes</taxon>
        <taxon>ecological metagenomes</taxon>
    </lineage>
</organism>
<name>A0A381RDR1_9ZZZZ</name>
<sequence>MINKNQWRLMQWSLFLISLAIIILLFNDSLDFLPIVTEQLGRKIFWNVIIVSAPMIFLLVPGLWRNICPVGLLSVLPDHWGFSINKIPSFTTQRVLFYAGLFILLTLIPLRHIIHESIVDASLLLTIGLAAFISGIVYKGKSGWCNGLCPLLHIEKLYGIKPLTSFHNDLCNPCSHCISPCLDLKNNNKFSNITKLTIMERITVGGFPGFIWGWFQVPDYPYPIQWANIFDAYFLPLSGLFISLIIYELIKKFIKMNIFSIQVLFSFLSITLYYWYQLPDVLELSTLGQILLFFVHIFVILFFFWWFFVRTYTKNPWLRLSQH</sequence>
<keyword evidence="1" id="KW-1133">Transmembrane helix</keyword>
<protein>
    <submittedName>
        <fullName evidence="2">Uncharacterized protein</fullName>
    </submittedName>
</protein>
<dbReference type="AlphaFoldDB" id="A0A381RDR1"/>
<feature type="transmembrane region" description="Helical" evidence="1">
    <location>
        <begin position="12"/>
        <end position="32"/>
    </location>
</feature>
<gene>
    <name evidence="2" type="ORF">METZ01_LOCUS42664</name>
</gene>
<feature type="transmembrane region" description="Helical" evidence="1">
    <location>
        <begin position="257"/>
        <end position="276"/>
    </location>
</feature>
<feature type="transmembrane region" description="Helical" evidence="1">
    <location>
        <begin position="198"/>
        <end position="217"/>
    </location>
</feature>
<dbReference type="EMBL" id="UINC01001842">
    <property type="protein sequence ID" value="SUZ89810.1"/>
    <property type="molecule type" value="Genomic_DNA"/>
</dbReference>
<evidence type="ECO:0000313" key="2">
    <source>
        <dbReference type="EMBL" id="SUZ89810.1"/>
    </source>
</evidence>
<accession>A0A381RDR1</accession>